<evidence type="ECO:0000256" key="1">
    <source>
        <dbReference type="ARBA" id="ARBA00001561"/>
    </source>
</evidence>
<dbReference type="InterPro" id="IPR036366">
    <property type="entry name" value="PGBDSf"/>
</dbReference>
<dbReference type="InterPro" id="IPR036365">
    <property type="entry name" value="PGBD-like_sf"/>
</dbReference>
<organism evidence="7">
    <name type="scientific">hydrothermal vent metagenome</name>
    <dbReference type="NCBI Taxonomy" id="652676"/>
    <lineage>
        <taxon>unclassified sequences</taxon>
        <taxon>metagenomes</taxon>
        <taxon>ecological metagenomes</taxon>
    </lineage>
</organism>
<dbReference type="GO" id="GO:0071555">
    <property type="term" value="P:cell wall organization"/>
    <property type="evidence" value="ECO:0007669"/>
    <property type="project" value="UniProtKB-KW"/>
</dbReference>
<reference evidence="7" key="1">
    <citation type="submission" date="2018-06" db="EMBL/GenBank/DDBJ databases">
        <authorList>
            <person name="Zhirakovskaya E."/>
        </authorList>
    </citation>
    <scope>NUCLEOTIDE SEQUENCE</scope>
</reference>
<dbReference type="PANTHER" id="PTHR30417">
    <property type="entry name" value="N-ACETYLMURAMOYL-L-ALANINE AMIDASE AMID"/>
    <property type="match status" value="1"/>
</dbReference>
<dbReference type="SUPFAM" id="SSF47090">
    <property type="entry name" value="PGBD-like"/>
    <property type="match status" value="1"/>
</dbReference>
<feature type="domain" description="N-acetylmuramoyl-L-alanine amidase" evidence="6">
    <location>
        <begin position="6"/>
        <end position="148"/>
    </location>
</feature>
<keyword evidence="5" id="KW-0961">Cell wall biogenesis/degradation</keyword>
<evidence type="ECO:0000313" key="7">
    <source>
        <dbReference type="EMBL" id="VAW00866.1"/>
    </source>
</evidence>
<evidence type="ECO:0000259" key="6">
    <source>
        <dbReference type="SMART" id="SM00644"/>
    </source>
</evidence>
<dbReference type="EC" id="3.5.1.28" evidence="3"/>
<dbReference type="Pfam" id="PF01510">
    <property type="entry name" value="Amidase_2"/>
    <property type="match status" value="1"/>
</dbReference>
<dbReference type="SMART" id="SM00644">
    <property type="entry name" value="Ami_2"/>
    <property type="match status" value="1"/>
</dbReference>
<evidence type="ECO:0000256" key="5">
    <source>
        <dbReference type="ARBA" id="ARBA00023316"/>
    </source>
</evidence>
<dbReference type="InterPro" id="IPR002477">
    <property type="entry name" value="Peptidoglycan-bd-like"/>
</dbReference>
<dbReference type="Pfam" id="PF01471">
    <property type="entry name" value="PG_binding_1"/>
    <property type="match status" value="1"/>
</dbReference>
<keyword evidence="4 7" id="KW-0378">Hydrolase</keyword>
<accession>A0A3B0T1M6</accession>
<protein>
    <recommendedName>
        <fullName evidence="3">N-acetylmuramoyl-L-alanine amidase</fullName>
        <ecNumber evidence="3">3.5.1.28</ecNumber>
    </recommendedName>
</protein>
<evidence type="ECO:0000256" key="3">
    <source>
        <dbReference type="ARBA" id="ARBA00011901"/>
    </source>
</evidence>
<dbReference type="Gene3D" id="3.40.80.10">
    <property type="entry name" value="Peptidoglycan recognition protein-like"/>
    <property type="match status" value="1"/>
</dbReference>
<name>A0A3B0T1M6_9ZZZZ</name>
<comment type="catalytic activity">
    <reaction evidence="1">
        <text>Hydrolyzes the link between N-acetylmuramoyl residues and L-amino acid residues in certain cell-wall glycopeptides.</text>
        <dbReference type="EC" id="3.5.1.28"/>
    </reaction>
</comment>
<comment type="similarity">
    <text evidence="2">Belongs to the N-acetylmuramoyl-L-alanine amidase 2 family.</text>
</comment>
<evidence type="ECO:0000256" key="4">
    <source>
        <dbReference type="ARBA" id="ARBA00022801"/>
    </source>
</evidence>
<dbReference type="CDD" id="cd06583">
    <property type="entry name" value="PGRP"/>
    <property type="match status" value="1"/>
</dbReference>
<dbReference type="EMBL" id="UOEJ01000138">
    <property type="protein sequence ID" value="VAW00866.1"/>
    <property type="molecule type" value="Genomic_DNA"/>
</dbReference>
<evidence type="ECO:0000256" key="2">
    <source>
        <dbReference type="ARBA" id="ARBA00007553"/>
    </source>
</evidence>
<dbReference type="GO" id="GO:0008745">
    <property type="term" value="F:N-acetylmuramoyl-L-alanine amidase activity"/>
    <property type="evidence" value="ECO:0007669"/>
    <property type="project" value="UniProtKB-EC"/>
</dbReference>
<gene>
    <name evidence="7" type="ORF">MNBD_ALPHA01-945</name>
</gene>
<proteinExistence type="inferred from homology"/>
<dbReference type="InterPro" id="IPR002502">
    <property type="entry name" value="Amidase_domain"/>
</dbReference>
<dbReference type="Gene3D" id="1.10.101.10">
    <property type="entry name" value="PGBD-like superfamily/PGBD"/>
    <property type="match status" value="1"/>
</dbReference>
<dbReference type="GO" id="GO:0009253">
    <property type="term" value="P:peptidoglycan catabolic process"/>
    <property type="evidence" value="ECO:0007669"/>
    <property type="project" value="InterPro"/>
</dbReference>
<dbReference type="AlphaFoldDB" id="A0A3B0T1M6"/>
<dbReference type="PANTHER" id="PTHR30417:SF1">
    <property type="entry name" value="N-ACETYLMURAMOYL-L-ALANINE AMIDASE AMID"/>
    <property type="match status" value="1"/>
</dbReference>
<dbReference type="GO" id="GO:0009254">
    <property type="term" value="P:peptidoglycan turnover"/>
    <property type="evidence" value="ECO:0007669"/>
    <property type="project" value="TreeGrafter"/>
</dbReference>
<dbReference type="InterPro" id="IPR036505">
    <property type="entry name" value="Amidase/PGRP_sf"/>
</dbReference>
<dbReference type="InterPro" id="IPR051206">
    <property type="entry name" value="NAMLAA_amidase_2"/>
</dbReference>
<sequence>MIQYYSPNFDNRPAGANVKYLILHYTGMATGQAALDRLCDSHSKVSAHYLIEEDGRIFALVGEDRRAWHAGVSSWEGETDINGLSIGIELVNPGHDTPGYKGDYRSFPDMQIMSLIGLCQDILARHDIRPCHVLGHSDVAPGRKSDPGELFDWHRLADAGVGIWPSDNIPHGAGAAGDLTAFQQKLADFGYGIDVTGLMDPQTISTVRAFQRHFRPGDIAGNIDRECHEILNSLLRLKG</sequence>
<dbReference type="SUPFAM" id="SSF55846">
    <property type="entry name" value="N-acetylmuramoyl-L-alanine amidase-like"/>
    <property type="match status" value="1"/>
</dbReference>
<dbReference type="GO" id="GO:0019867">
    <property type="term" value="C:outer membrane"/>
    <property type="evidence" value="ECO:0007669"/>
    <property type="project" value="TreeGrafter"/>
</dbReference>